<evidence type="ECO:0000313" key="9">
    <source>
        <dbReference type="EMBL" id="TRW45841.1"/>
    </source>
</evidence>
<feature type="domain" description="Cardiolipin synthase N-terminal" evidence="8">
    <location>
        <begin position="21"/>
        <end position="67"/>
    </location>
</feature>
<comment type="subcellular location">
    <subcellularLocation>
        <location evidence="1">Cell membrane</location>
        <topology evidence="1">Multi-pass membrane protein</topology>
    </subcellularLocation>
</comment>
<sequence length="136" mass="15373">MDFWEQFWNIIWWTLWFTLFIAYLFALFAIITDVFRDKTMNGGLKAVWLIFLLFFPIITALIYVIARGKGMGERNMEAAAAQQQATESYIRGVARTSAAEEIAKAKELLDSGAITASEYEALKAKALTGRQTADMS</sequence>
<evidence type="ECO:0000256" key="1">
    <source>
        <dbReference type="ARBA" id="ARBA00004651"/>
    </source>
</evidence>
<dbReference type="InterPro" id="IPR018649">
    <property type="entry name" value="SHOCT"/>
</dbReference>
<evidence type="ECO:0000313" key="10">
    <source>
        <dbReference type="Proteomes" id="UP000318693"/>
    </source>
</evidence>
<feature type="transmembrane region" description="Helical" evidence="6">
    <location>
        <begin position="46"/>
        <end position="66"/>
    </location>
</feature>
<feature type="domain" description="SHOCT" evidence="7">
    <location>
        <begin position="100"/>
        <end position="127"/>
    </location>
</feature>
<keyword evidence="4 6" id="KW-1133">Transmembrane helix</keyword>
<dbReference type="GO" id="GO:0005886">
    <property type="term" value="C:plasma membrane"/>
    <property type="evidence" value="ECO:0007669"/>
    <property type="project" value="UniProtKB-SubCell"/>
</dbReference>
<comment type="caution">
    <text evidence="9">The sequence shown here is derived from an EMBL/GenBank/DDBJ whole genome shotgun (WGS) entry which is preliminary data.</text>
</comment>
<evidence type="ECO:0000256" key="5">
    <source>
        <dbReference type="ARBA" id="ARBA00023136"/>
    </source>
</evidence>
<evidence type="ECO:0000256" key="6">
    <source>
        <dbReference type="SAM" id="Phobius"/>
    </source>
</evidence>
<dbReference type="InterPro" id="IPR027379">
    <property type="entry name" value="CLS_N"/>
</dbReference>
<keyword evidence="10" id="KW-1185">Reference proteome</keyword>
<evidence type="ECO:0008006" key="11">
    <source>
        <dbReference type="Google" id="ProtNLM"/>
    </source>
</evidence>
<evidence type="ECO:0000259" key="8">
    <source>
        <dbReference type="Pfam" id="PF13396"/>
    </source>
</evidence>
<name>A0A552WSL2_9MICO</name>
<reference evidence="9 10" key="1">
    <citation type="submission" date="2019-07" db="EMBL/GenBank/DDBJ databases">
        <title>Georgenia wutianyii sp. nov. and Georgenia *** sp. nov. isolated from plateau pika (Ochotona curzoniae) in the Qinghai-Tibet plateau of China.</title>
        <authorList>
            <person name="Tian Z."/>
        </authorList>
    </citation>
    <scope>NUCLEOTIDE SEQUENCE [LARGE SCALE GENOMIC DNA]</scope>
    <source>
        <strain evidence="9 10">Z446</strain>
    </source>
</reference>
<dbReference type="Proteomes" id="UP000318693">
    <property type="component" value="Unassembled WGS sequence"/>
</dbReference>
<protein>
    <recommendedName>
        <fullName evidence="11">Phospholipase D-like protein</fullName>
    </recommendedName>
</protein>
<gene>
    <name evidence="9" type="ORF">FJ693_08080</name>
</gene>
<dbReference type="RefSeq" id="WP_143418022.1">
    <property type="nucleotide sequence ID" value="NZ_VJXR01000017.1"/>
</dbReference>
<dbReference type="AlphaFoldDB" id="A0A552WSL2"/>
<evidence type="ECO:0000256" key="4">
    <source>
        <dbReference type="ARBA" id="ARBA00022989"/>
    </source>
</evidence>
<proteinExistence type="predicted"/>
<evidence type="ECO:0000256" key="2">
    <source>
        <dbReference type="ARBA" id="ARBA00022475"/>
    </source>
</evidence>
<accession>A0A552WSL2</accession>
<dbReference type="EMBL" id="VJXR01000017">
    <property type="protein sequence ID" value="TRW45841.1"/>
    <property type="molecule type" value="Genomic_DNA"/>
</dbReference>
<dbReference type="Pfam" id="PF13396">
    <property type="entry name" value="PLDc_N"/>
    <property type="match status" value="1"/>
</dbReference>
<feature type="transmembrane region" description="Helical" evidence="6">
    <location>
        <begin position="7"/>
        <end position="31"/>
    </location>
</feature>
<keyword evidence="5 6" id="KW-0472">Membrane</keyword>
<dbReference type="Pfam" id="PF09851">
    <property type="entry name" value="SHOCT"/>
    <property type="match status" value="1"/>
</dbReference>
<keyword evidence="2" id="KW-1003">Cell membrane</keyword>
<evidence type="ECO:0000259" key="7">
    <source>
        <dbReference type="Pfam" id="PF09851"/>
    </source>
</evidence>
<keyword evidence="3 6" id="KW-0812">Transmembrane</keyword>
<organism evidence="9 10">
    <name type="scientific">Georgenia yuyongxinii</name>
    <dbReference type="NCBI Taxonomy" id="2589797"/>
    <lineage>
        <taxon>Bacteria</taxon>
        <taxon>Bacillati</taxon>
        <taxon>Actinomycetota</taxon>
        <taxon>Actinomycetes</taxon>
        <taxon>Micrococcales</taxon>
        <taxon>Bogoriellaceae</taxon>
        <taxon>Georgenia</taxon>
    </lineage>
</organism>
<evidence type="ECO:0000256" key="3">
    <source>
        <dbReference type="ARBA" id="ARBA00022692"/>
    </source>
</evidence>